<feature type="transmembrane region" description="Helical" evidence="1">
    <location>
        <begin position="100"/>
        <end position="121"/>
    </location>
</feature>
<dbReference type="RefSeq" id="WP_043949622.1">
    <property type="nucleotide sequence ID" value="NZ_HG966617.1"/>
</dbReference>
<proteinExistence type="predicted"/>
<dbReference type="HOGENOM" id="CLU_1529875_0_0_5"/>
<evidence type="ECO:0000313" key="3">
    <source>
        <dbReference type="Proteomes" id="UP000032160"/>
    </source>
</evidence>
<keyword evidence="3" id="KW-1185">Reference proteome</keyword>
<dbReference type="KEGG" id="pect:BN1012_Phect542"/>
<feature type="transmembrane region" description="Helical" evidence="1">
    <location>
        <begin position="75"/>
        <end position="94"/>
    </location>
</feature>
<dbReference type="AlphaFoldDB" id="X5MLX1"/>
<reference evidence="2 3" key="1">
    <citation type="journal article" date="2014" name="Front. Genet.">
        <title>Genome and metabolic network of "Candidatus Phaeomarinobacter ectocarpi" Ec32, a new candidate genus of Alphaproteobacteria frequently associated with brown algae.</title>
        <authorList>
            <person name="Dittami S.M."/>
            <person name="Barbeyron T."/>
            <person name="Boyen C."/>
            <person name="Cambefort J."/>
            <person name="Collet G."/>
            <person name="Delage L."/>
            <person name="Gobet A."/>
            <person name="Groisillier A."/>
            <person name="Leblanc C."/>
            <person name="Michel G."/>
            <person name="Scornet D."/>
            <person name="Siegel A."/>
            <person name="Tapia J.E."/>
            <person name="Tonon T."/>
        </authorList>
    </citation>
    <scope>NUCLEOTIDE SEQUENCE [LARGE SCALE GENOMIC DNA]</scope>
    <source>
        <strain evidence="2 3">Ec32</strain>
    </source>
</reference>
<evidence type="ECO:0000256" key="1">
    <source>
        <dbReference type="SAM" id="Phobius"/>
    </source>
</evidence>
<accession>X5MLX1</accession>
<gene>
    <name evidence="2" type="ORF">BN1012_Phect542</name>
</gene>
<dbReference type="Proteomes" id="UP000032160">
    <property type="component" value="Chromosome I"/>
</dbReference>
<dbReference type="EMBL" id="HG966617">
    <property type="protein sequence ID" value="CDO58756.1"/>
    <property type="molecule type" value="Genomic_DNA"/>
</dbReference>
<protein>
    <submittedName>
        <fullName evidence="2">Uncharacterized protein</fullName>
    </submittedName>
</protein>
<evidence type="ECO:0000313" key="2">
    <source>
        <dbReference type="EMBL" id="CDO58756.1"/>
    </source>
</evidence>
<keyword evidence="1" id="KW-0472">Membrane</keyword>
<dbReference type="OrthoDB" id="8478445at2"/>
<keyword evidence="1" id="KW-1133">Transmembrane helix</keyword>
<sequence length="175" mass="20076">MVEAFTELAAPFYMQIKLIHLLAVMVWLFSTAVAYQNYLVPAFQAWRASPNDAQAIAMRNLAIERFDKGVVLEHVAFPVIMITGPVLWLVTGYGAESDWFVFKMLIVFGIFLPIEIMDYYLSHFGGNKARHRHAGDMEAYERDVEMHWRFLVSVTWPIVFFGVLAVVLAVLKPQF</sequence>
<keyword evidence="1" id="KW-0812">Transmembrane</keyword>
<organism evidence="2 3">
    <name type="scientific">Candidatus Phaeomarinibacter ectocarpi</name>
    <dbReference type="NCBI Taxonomy" id="1458461"/>
    <lineage>
        <taxon>Bacteria</taxon>
        <taxon>Pseudomonadati</taxon>
        <taxon>Pseudomonadota</taxon>
        <taxon>Alphaproteobacteria</taxon>
        <taxon>Hyphomicrobiales</taxon>
        <taxon>Parvibaculaceae</taxon>
        <taxon>Candidatus Phaeomarinibacter</taxon>
    </lineage>
</organism>
<dbReference type="STRING" id="1458461.BN1012_Phect542"/>
<feature type="transmembrane region" description="Helical" evidence="1">
    <location>
        <begin position="150"/>
        <end position="171"/>
    </location>
</feature>
<name>X5MLX1_9HYPH</name>
<feature type="transmembrane region" description="Helical" evidence="1">
    <location>
        <begin position="12"/>
        <end position="35"/>
    </location>
</feature>